<gene>
    <name evidence="2" type="ORF">EDC35_103296</name>
</gene>
<accession>A0A4R3N1U4</accession>
<keyword evidence="1" id="KW-0472">Membrane</keyword>
<feature type="transmembrane region" description="Helical" evidence="1">
    <location>
        <begin position="187"/>
        <end position="207"/>
    </location>
</feature>
<feature type="transmembrane region" description="Helical" evidence="1">
    <location>
        <begin position="163"/>
        <end position="181"/>
    </location>
</feature>
<evidence type="ECO:0000256" key="1">
    <source>
        <dbReference type="SAM" id="Phobius"/>
    </source>
</evidence>
<comment type="caution">
    <text evidence="2">The sequence shown here is derived from an EMBL/GenBank/DDBJ whole genome shotgun (WGS) entry which is preliminary data.</text>
</comment>
<reference evidence="2 3" key="1">
    <citation type="submission" date="2019-03" db="EMBL/GenBank/DDBJ databases">
        <title>Genomic Encyclopedia of Type Strains, Phase IV (KMG-IV): sequencing the most valuable type-strain genomes for metagenomic binning, comparative biology and taxonomic classification.</title>
        <authorList>
            <person name="Goeker M."/>
        </authorList>
    </citation>
    <scope>NUCLEOTIDE SEQUENCE [LARGE SCALE GENOMIC DNA]</scope>
    <source>
        <strain evidence="2 3">DSM 13587</strain>
    </source>
</reference>
<organism evidence="2 3">
    <name type="scientific">Thiobaca trueperi</name>
    <dbReference type="NCBI Taxonomy" id="127458"/>
    <lineage>
        <taxon>Bacteria</taxon>
        <taxon>Pseudomonadati</taxon>
        <taxon>Pseudomonadota</taxon>
        <taxon>Gammaproteobacteria</taxon>
        <taxon>Chromatiales</taxon>
        <taxon>Chromatiaceae</taxon>
        <taxon>Thiobaca</taxon>
    </lineage>
</organism>
<proteinExistence type="predicted"/>
<dbReference type="RefSeq" id="WP_243651510.1">
    <property type="nucleotide sequence ID" value="NZ_SMAO01000003.1"/>
</dbReference>
<keyword evidence="1" id="KW-0812">Transmembrane</keyword>
<dbReference type="Proteomes" id="UP000295717">
    <property type="component" value="Unassembled WGS sequence"/>
</dbReference>
<dbReference type="Gene3D" id="1.20.120.1760">
    <property type="match status" value="1"/>
</dbReference>
<dbReference type="AlphaFoldDB" id="A0A4R3N1U4"/>
<dbReference type="GO" id="GO:0016780">
    <property type="term" value="F:phosphotransferase activity, for other substituted phosphate groups"/>
    <property type="evidence" value="ECO:0007669"/>
    <property type="project" value="InterPro"/>
</dbReference>
<dbReference type="InterPro" id="IPR043130">
    <property type="entry name" value="CDP-OH_PTrfase_TM_dom"/>
</dbReference>
<keyword evidence="1" id="KW-1133">Transmembrane helix</keyword>
<dbReference type="Pfam" id="PF01066">
    <property type="entry name" value="CDP-OH_P_transf"/>
    <property type="match status" value="1"/>
</dbReference>
<protein>
    <submittedName>
        <fullName evidence="2">Phosphatidylglycerophosphate synthase</fullName>
    </submittedName>
</protein>
<sequence length="285" mass="29127">MPDSRPARRPLKTRNTSWARWLACRLAARRVSPNAISIFSLVFAGVGALAMLAAPLSAPEVRGLWLIAAAVCIQLRLLCNLLDGMVAVEGGLGSRTGEIYNELPDRLADPLLIVPAGYATGIAGGPELAWVAAILALLTAYVRTLGGLAGLSQHFAGPMAKPHRMAAMTLGLLLAALVVPWGMEGAVLLVTLAVVALGTLITLIPAAPGPSCARWNRHEPGSFCRADPGRIHPAVHGGAGGRLSAHGGRGAAGLFRQPREPSGYPGHLGLAAAGAACADPPGGGG</sequence>
<feature type="transmembrane region" description="Helical" evidence="1">
    <location>
        <begin position="35"/>
        <end position="58"/>
    </location>
</feature>
<evidence type="ECO:0000313" key="2">
    <source>
        <dbReference type="EMBL" id="TCT22197.1"/>
    </source>
</evidence>
<evidence type="ECO:0000313" key="3">
    <source>
        <dbReference type="Proteomes" id="UP000295717"/>
    </source>
</evidence>
<dbReference type="InterPro" id="IPR000462">
    <property type="entry name" value="CDP-OH_P_trans"/>
</dbReference>
<dbReference type="GO" id="GO:0016020">
    <property type="term" value="C:membrane"/>
    <property type="evidence" value="ECO:0007669"/>
    <property type="project" value="InterPro"/>
</dbReference>
<dbReference type="GO" id="GO:0008654">
    <property type="term" value="P:phospholipid biosynthetic process"/>
    <property type="evidence" value="ECO:0007669"/>
    <property type="project" value="InterPro"/>
</dbReference>
<keyword evidence="3" id="KW-1185">Reference proteome</keyword>
<feature type="transmembrane region" description="Helical" evidence="1">
    <location>
        <begin position="130"/>
        <end position="151"/>
    </location>
</feature>
<dbReference type="EMBL" id="SMAO01000003">
    <property type="protein sequence ID" value="TCT22197.1"/>
    <property type="molecule type" value="Genomic_DNA"/>
</dbReference>
<name>A0A4R3N1U4_9GAMM</name>